<name>A0AAV6TIH7_9ARAC</name>
<protein>
    <submittedName>
        <fullName evidence="1">Uncharacterized protein</fullName>
    </submittedName>
</protein>
<organism evidence="1 2">
    <name type="scientific">Oedothorax gibbosus</name>
    <dbReference type="NCBI Taxonomy" id="931172"/>
    <lineage>
        <taxon>Eukaryota</taxon>
        <taxon>Metazoa</taxon>
        <taxon>Ecdysozoa</taxon>
        <taxon>Arthropoda</taxon>
        <taxon>Chelicerata</taxon>
        <taxon>Arachnida</taxon>
        <taxon>Araneae</taxon>
        <taxon>Araneomorphae</taxon>
        <taxon>Entelegynae</taxon>
        <taxon>Araneoidea</taxon>
        <taxon>Linyphiidae</taxon>
        <taxon>Erigoninae</taxon>
        <taxon>Oedothorax</taxon>
    </lineage>
</organism>
<keyword evidence="2" id="KW-1185">Reference proteome</keyword>
<gene>
    <name evidence="1" type="ORF">JTE90_013413</name>
</gene>
<evidence type="ECO:0000313" key="1">
    <source>
        <dbReference type="EMBL" id="KAG8171687.1"/>
    </source>
</evidence>
<accession>A0AAV6TIH7</accession>
<evidence type="ECO:0000313" key="2">
    <source>
        <dbReference type="Proteomes" id="UP000827092"/>
    </source>
</evidence>
<comment type="caution">
    <text evidence="1">The sequence shown here is derived from an EMBL/GenBank/DDBJ whole genome shotgun (WGS) entry which is preliminary data.</text>
</comment>
<proteinExistence type="predicted"/>
<dbReference type="AlphaFoldDB" id="A0AAV6TIH7"/>
<dbReference type="Proteomes" id="UP000827092">
    <property type="component" value="Unassembled WGS sequence"/>
</dbReference>
<dbReference type="EMBL" id="JAFNEN010003671">
    <property type="protein sequence ID" value="KAG8171687.1"/>
    <property type="molecule type" value="Genomic_DNA"/>
</dbReference>
<reference evidence="1 2" key="1">
    <citation type="journal article" date="2022" name="Nat. Ecol. Evol.">
        <title>A masculinizing supergene underlies an exaggerated male reproductive morph in a spider.</title>
        <authorList>
            <person name="Hendrickx F."/>
            <person name="De Corte Z."/>
            <person name="Sonet G."/>
            <person name="Van Belleghem S.M."/>
            <person name="Kostlbacher S."/>
            <person name="Vangestel C."/>
        </authorList>
    </citation>
    <scope>NUCLEOTIDE SEQUENCE [LARGE SCALE GENOMIC DNA]</scope>
    <source>
        <strain evidence="1">W744_W776</strain>
    </source>
</reference>
<sequence>MGELKKKGDWAFDINGQLLAAQCVPDFDVSGIGTGNASSIGFYTVKLDGKGGLNTIKTAGGNVNYQGYQITFDYLFTNQIDIQLSWMQSIKLNKHIGPYCRFRQVEVEVIYGF</sequence>